<dbReference type="EMBL" id="JASSZA010000008">
    <property type="protein sequence ID" value="KAK2104722.1"/>
    <property type="molecule type" value="Genomic_DNA"/>
</dbReference>
<organism evidence="2 3">
    <name type="scientific">Saguinus oedipus</name>
    <name type="common">Cotton-top tamarin</name>
    <name type="synonym">Oedipomidas oedipus</name>
    <dbReference type="NCBI Taxonomy" id="9490"/>
    <lineage>
        <taxon>Eukaryota</taxon>
        <taxon>Metazoa</taxon>
        <taxon>Chordata</taxon>
        <taxon>Craniata</taxon>
        <taxon>Vertebrata</taxon>
        <taxon>Euteleostomi</taxon>
        <taxon>Mammalia</taxon>
        <taxon>Eutheria</taxon>
        <taxon>Euarchontoglires</taxon>
        <taxon>Primates</taxon>
        <taxon>Haplorrhini</taxon>
        <taxon>Platyrrhini</taxon>
        <taxon>Cebidae</taxon>
        <taxon>Callitrichinae</taxon>
        <taxon>Saguinus</taxon>
    </lineage>
</organism>
<comment type="caution">
    <text evidence="2">The sequence shown here is derived from an EMBL/GenBank/DDBJ whole genome shotgun (WGS) entry which is preliminary data.</text>
</comment>
<sequence>MSRRKRREVRTGQKATGLRFRVGRPQATRLENSRAKRRARMWAVGEWGRAGPSGRPVGPLGVREAPSGQAAPWGRAPPLGYSLRGRPAGAPGDGWTGQAGPIRAPRSHRRLGPCWEAGSVSRGPCPAELTV</sequence>
<evidence type="ECO:0000313" key="3">
    <source>
        <dbReference type="Proteomes" id="UP001266305"/>
    </source>
</evidence>
<dbReference type="Proteomes" id="UP001266305">
    <property type="component" value="Unassembled WGS sequence"/>
</dbReference>
<keyword evidence="3" id="KW-1185">Reference proteome</keyword>
<accession>A0ABQ9V8J0</accession>
<name>A0ABQ9V8J0_SAGOE</name>
<protein>
    <submittedName>
        <fullName evidence="2">Uncharacterized protein</fullName>
    </submittedName>
</protein>
<feature type="region of interest" description="Disordered" evidence="1">
    <location>
        <begin position="47"/>
        <end position="111"/>
    </location>
</feature>
<evidence type="ECO:0000313" key="2">
    <source>
        <dbReference type="EMBL" id="KAK2104722.1"/>
    </source>
</evidence>
<gene>
    <name evidence="2" type="ORF">P7K49_018578</name>
</gene>
<reference evidence="2 3" key="1">
    <citation type="submission" date="2023-05" db="EMBL/GenBank/DDBJ databases">
        <title>B98-5 Cell Line De Novo Hybrid Assembly: An Optical Mapping Approach.</title>
        <authorList>
            <person name="Kananen K."/>
            <person name="Auerbach J.A."/>
            <person name="Kautto E."/>
            <person name="Blachly J.S."/>
        </authorList>
    </citation>
    <scope>NUCLEOTIDE SEQUENCE [LARGE SCALE GENOMIC DNA]</scope>
    <source>
        <strain evidence="2">B95-8</strain>
        <tissue evidence="2">Cell line</tissue>
    </source>
</reference>
<proteinExistence type="predicted"/>
<evidence type="ECO:0000256" key="1">
    <source>
        <dbReference type="SAM" id="MobiDB-lite"/>
    </source>
</evidence>